<comment type="caution">
    <text evidence="1">The sequence shown here is derived from an EMBL/GenBank/DDBJ whole genome shotgun (WGS) entry which is preliminary data.</text>
</comment>
<accession>A0A8J2BQR4</accession>
<sequence>MVSREKRQRFLNFASLASPCLLTIDLGSGTTT</sequence>
<reference evidence="1" key="1">
    <citation type="submission" date="2021-02" db="EMBL/GenBank/DDBJ databases">
        <authorList>
            <person name="Cremers G."/>
            <person name="Picone N."/>
        </authorList>
    </citation>
    <scope>NUCLEOTIDE SEQUENCE</scope>
    <source>
        <strain evidence="1">PQ17</strain>
    </source>
</reference>
<name>A0A8J2BQR4_9BACT</name>
<organism evidence="1 2">
    <name type="scientific">Candidatus Methylacidithermus pantelleriae</name>
    <dbReference type="NCBI Taxonomy" id="2744239"/>
    <lineage>
        <taxon>Bacteria</taxon>
        <taxon>Pseudomonadati</taxon>
        <taxon>Verrucomicrobiota</taxon>
        <taxon>Methylacidiphilae</taxon>
        <taxon>Methylacidiphilales</taxon>
        <taxon>Methylacidiphilaceae</taxon>
        <taxon>Candidatus Methylacidithermus</taxon>
    </lineage>
</organism>
<evidence type="ECO:0000313" key="2">
    <source>
        <dbReference type="Proteomes" id="UP000663859"/>
    </source>
</evidence>
<dbReference type="EMBL" id="CAJNOB010000002">
    <property type="protein sequence ID" value="CAF0691357.1"/>
    <property type="molecule type" value="Genomic_DNA"/>
</dbReference>
<evidence type="ECO:0000313" key="1">
    <source>
        <dbReference type="EMBL" id="CAF0691357.1"/>
    </source>
</evidence>
<dbReference type="Proteomes" id="UP000663859">
    <property type="component" value="Unassembled WGS sequence"/>
</dbReference>
<gene>
    <name evidence="1" type="ORF">MPNT_100019</name>
</gene>
<proteinExistence type="predicted"/>
<keyword evidence="2" id="KW-1185">Reference proteome</keyword>
<protein>
    <submittedName>
        <fullName evidence="1">Uncharacterized protein</fullName>
    </submittedName>
</protein>
<dbReference type="AlphaFoldDB" id="A0A8J2BQR4"/>